<evidence type="ECO:0000313" key="1">
    <source>
        <dbReference type="EMBL" id="DAF49146.1"/>
    </source>
</evidence>
<sequence length="131" mass="14776">METMNLTRNIQSVVPDKAILDAPTPKTGDEYWYITTNDSESCVIGYGKLANQINRIKSLITTRSAYGSQFEKIFVFENPFEKIYVYSTSRVFSDLEILVKTVRGTYRTISFAVSAVVKIQEKGVNIAGLFN</sequence>
<protein>
    <submittedName>
        <fullName evidence="1">Uncharacterized protein</fullName>
    </submittedName>
</protein>
<accession>A0A8S5SER5</accession>
<proteinExistence type="predicted"/>
<organism evidence="1">
    <name type="scientific">Siphoviridae sp. ctnpt50</name>
    <dbReference type="NCBI Taxonomy" id="2827941"/>
    <lineage>
        <taxon>Viruses</taxon>
        <taxon>Duplodnaviria</taxon>
        <taxon>Heunggongvirae</taxon>
        <taxon>Uroviricota</taxon>
        <taxon>Caudoviricetes</taxon>
    </lineage>
</organism>
<dbReference type="EMBL" id="BK032577">
    <property type="protein sequence ID" value="DAF49146.1"/>
    <property type="molecule type" value="Genomic_DNA"/>
</dbReference>
<name>A0A8S5SER5_9CAUD</name>
<reference evidence="1" key="1">
    <citation type="journal article" date="2021" name="Proc. Natl. Acad. Sci. U.S.A.">
        <title>A Catalog of Tens of Thousands of Viruses from Human Metagenomes Reveals Hidden Associations with Chronic Diseases.</title>
        <authorList>
            <person name="Tisza M.J."/>
            <person name="Buck C.B."/>
        </authorList>
    </citation>
    <scope>NUCLEOTIDE SEQUENCE</scope>
    <source>
        <strain evidence="1">Ctnpt50</strain>
    </source>
</reference>